<dbReference type="InterPro" id="IPR000757">
    <property type="entry name" value="Beta-glucanase-like"/>
</dbReference>
<feature type="domain" description="GH16" evidence="3">
    <location>
        <begin position="16"/>
        <end position="258"/>
    </location>
</feature>
<name>A0A286GVT2_9BACT</name>
<evidence type="ECO:0000313" key="5">
    <source>
        <dbReference type="Proteomes" id="UP000219452"/>
    </source>
</evidence>
<dbReference type="EMBL" id="OCNH01000009">
    <property type="protein sequence ID" value="SOD99286.1"/>
    <property type="molecule type" value="Genomic_DNA"/>
</dbReference>
<evidence type="ECO:0000256" key="2">
    <source>
        <dbReference type="SAM" id="SignalP"/>
    </source>
</evidence>
<organism evidence="4 5">
    <name type="scientific">Spirosoma fluviale</name>
    <dbReference type="NCBI Taxonomy" id="1597977"/>
    <lineage>
        <taxon>Bacteria</taxon>
        <taxon>Pseudomonadati</taxon>
        <taxon>Bacteroidota</taxon>
        <taxon>Cytophagia</taxon>
        <taxon>Cytophagales</taxon>
        <taxon>Cytophagaceae</taxon>
        <taxon>Spirosoma</taxon>
    </lineage>
</organism>
<evidence type="ECO:0000259" key="3">
    <source>
        <dbReference type="PROSITE" id="PS51762"/>
    </source>
</evidence>
<feature type="chain" id="PRO_5012493379" evidence="2">
    <location>
        <begin position="23"/>
        <end position="258"/>
    </location>
</feature>
<dbReference type="PANTHER" id="PTHR10963">
    <property type="entry name" value="GLYCOSYL HYDROLASE-RELATED"/>
    <property type="match status" value="1"/>
</dbReference>
<evidence type="ECO:0000313" key="4">
    <source>
        <dbReference type="EMBL" id="SOD99286.1"/>
    </source>
</evidence>
<reference evidence="5" key="1">
    <citation type="submission" date="2017-09" db="EMBL/GenBank/DDBJ databases">
        <authorList>
            <person name="Varghese N."/>
            <person name="Submissions S."/>
        </authorList>
    </citation>
    <scope>NUCLEOTIDE SEQUENCE [LARGE SCALE GENOMIC DNA]</scope>
    <source>
        <strain evidence="5">DSM 29961</strain>
    </source>
</reference>
<proteinExistence type="inferred from homology"/>
<dbReference type="RefSeq" id="WP_097131768.1">
    <property type="nucleotide sequence ID" value="NZ_OCNH01000009.1"/>
</dbReference>
<dbReference type="PANTHER" id="PTHR10963:SF55">
    <property type="entry name" value="GLYCOSIDE HYDROLASE FAMILY 16 PROTEIN"/>
    <property type="match status" value="1"/>
</dbReference>
<dbReference type="InterPro" id="IPR013320">
    <property type="entry name" value="ConA-like_dom_sf"/>
</dbReference>
<dbReference type="OrthoDB" id="9776255at2"/>
<dbReference type="InterPro" id="IPR050546">
    <property type="entry name" value="Glycosyl_Hydrlase_16"/>
</dbReference>
<keyword evidence="2" id="KW-0732">Signal</keyword>
<keyword evidence="5" id="KW-1185">Reference proteome</keyword>
<feature type="signal peptide" evidence="2">
    <location>
        <begin position="1"/>
        <end position="22"/>
    </location>
</feature>
<dbReference type="Proteomes" id="UP000219452">
    <property type="component" value="Unassembled WGS sequence"/>
</dbReference>
<evidence type="ECO:0000256" key="1">
    <source>
        <dbReference type="ARBA" id="ARBA00006865"/>
    </source>
</evidence>
<sequence>MKPFFKGLFVCLCVLTTASAYSQDYKLVWSDEFNGKGAPDPKKWDYEVGYIRNKELQYYTKETTNARRYKGNLEITVRKEPMNGYAYTSGSVISKGKADWTYGKIEGRFKLPSGQGLWACFWTLGANIDQIGWPSCGEIDIFEHINTEPMIHGTGHWASDSSKHVMNGKSSPEIDVTQWHTYSVIWTPTAITWYIDDVQFHEMPIAKGINSTQEFHAPHYVLINLPIGGSWPGPPNETTPLPATMYCDYIRVYKAMIE</sequence>
<dbReference type="AlphaFoldDB" id="A0A286GVT2"/>
<comment type="similarity">
    <text evidence="1">Belongs to the glycosyl hydrolase 16 family.</text>
</comment>
<accession>A0A286GVT2</accession>
<dbReference type="Gene3D" id="2.60.120.200">
    <property type="match status" value="1"/>
</dbReference>
<dbReference type="SUPFAM" id="SSF49899">
    <property type="entry name" value="Concanavalin A-like lectins/glucanases"/>
    <property type="match status" value="1"/>
</dbReference>
<protein>
    <submittedName>
        <fullName evidence="4">Beta-glucanase, GH16 family</fullName>
    </submittedName>
</protein>
<dbReference type="CDD" id="cd08023">
    <property type="entry name" value="GH16_laminarinase_like"/>
    <property type="match status" value="1"/>
</dbReference>
<gene>
    <name evidence="4" type="ORF">SAMN06269250_6348</name>
</gene>
<dbReference type="GO" id="GO:0005975">
    <property type="term" value="P:carbohydrate metabolic process"/>
    <property type="evidence" value="ECO:0007669"/>
    <property type="project" value="InterPro"/>
</dbReference>
<dbReference type="GO" id="GO:0004553">
    <property type="term" value="F:hydrolase activity, hydrolyzing O-glycosyl compounds"/>
    <property type="evidence" value="ECO:0007669"/>
    <property type="project" value="InterPro"/>
</dbReference>
<dbReference type="Pfam" id="PF00722">
    <property type="entry name" value="Glyco_hydro_16"/>
    <property type="match status" value="1"/>
</dbReference>
<dbReference type="PROSITE" id="PS51762">
    <property type="entry name" value="GH16_2"/>
    <property type="match status" value="1"/>
</dbReference>